<evidence type="ECO:0000313" key="10">
    <source>
        <dbReference type="Proteomes" id="UP001235840"/>
    </source>
</evidence>
<dbReference type="CDD" id="cd17535">
    <property type="entry name" value="REC_NarL-like"/>
    <property type="match status" value="1"/>
</dbReference>
<dbReference type="PANTHER" id="PTHR43214">
    <property type="entry name" value="TWO-COMPONENT RESPONSE REGULATOR"/>
    <property type="match status" value="1"/>
</dbReference>
<dbReference type="SMART" id="SM00421">
    <property type="entry name" value="HTH_LUXR"/>
    <property type="match status" value="1"/>
</dbReference>
<evidence type="ECO:0000256" key="4">
    <source>
        <dbReference type="ARBA" id="ARBA00023125"/>
    </source>
</evidence>
<dbReference type="CDD" id="cd06170">
    <property type="entry name" value="LuxR_C_like"/>
    <property type="match status" value="1"/>
</dbReference>
<dbReference type="InterPro" id="IPR011006">
    <property type="entry name" value="CheY-like_superfamily"/>
</dbReference>
<dbReference type="InterPro" id="IPR000792">
    <property type="entry name" value="Tscrpt_reg_LuxR_C"/>
</dbReference>
<dbReference type="InterPro" id="IPR016032">
    <property type="entry name" value="Sig_transdc_resp-reg_C-effctor"/>
</dbReference>
<dbReference type="PANTHER" id="PTHR43214:SF37">
    <property type="entry name" value="TRANSCRIPTIONAL REGULATORY PROTEIN YDFI"/>
    <property type="match status" value="1"/>
</dbReference>
<sequence length="220" mass="24046">MENIHVLIVDDHEMVRMGLATFLQTEPDLVIVGQAKNGLEAIELAKQHQPHVILMDLVMDGLDGVGATKEIMSHPIEDGSLPKIIVLTSFINDEKVFPAIEAGAFSYLLKTSPAGTIAEAIRKAFKGEPMIDSQVASMMMNRLQRPGTKANQLHTALTNRELEVLALLGEGKSNKEIGELLYIGIKTVKTHVSNILLKLEVEDRTQAAIYAVKEGLTKPS</sequence>
<evidence type="ECO:0000256" key="5">
    <source>
        <dbReference type="ARBA" id="ARBA00023163"/>
    </source>
</evidence>
<keyword evidence="4" id="KW-0238">DNA-binding</keyword>
<dbReference type="SMART" id="SM00448">
    <property type="entry name" value="REC"/>
    <property type="match status" value="1"/>
</dbReference>
<dbReference type="Proteomes" id="UP001235840">
    <property type="component" value="Unassembled WGS sequence"/>
</dbReference>
<dbReference type="SUPFAM" id="SSF46894">
    <property type="entry name" value="C-terminal effector domain of the bipartite response regulators"/>
    <property type="match status" value="1"/>
</dbReference>
<feature type="domain" description="Response regulatory" evidence="8">
    <location>
        <begin position="5"/>
        <end position="125"/>
    </location>
</feature>
<evidence type="ECO:0000256" key="6">
    <source>
        <dbReference type="PROSITE-ProRule" id="PRU00169"/>
    </source>
</evidence>
<dbReference type="Pfam" id="PF00072">
    <property type="entry name" value="Response_reg"/>
    <property type="match status" value="1"/>
</dbReference>
<dbReference type="InterPro" id="IPR039420">
    <property type="entry name" value="WalR-like"/>
</dbReference>
<gene>
    <name evidence="9" type="ORF">J2S11_000979</name>
</gene>
<dbReference type="PROSITE" id="PS50110">
    <property type="entry name" value="RESPONSE_REGULATORY"/>
    <property type="match status" value="1"/>
</dbReference>
<organism evidence="9 10">
    <name type="scientific">Caldalkalibacillus horti</name>
    <dbReference type="NCBI Taxonomy" id="77523"/>
    <lineage>
        <taxon>Bacteria</taxon>
        <taxon>Bacillati</taxon>
        <taxon>Bacillota</taxon>
        <taxon>Bacilli</taxon>
        <taxon>Bacillales</taxon>
        <taxon>Bacillaceae</taxon>
        <taxon>Caldalkalibacillus</taxon>
    </lineage>
</organism>
<evidence type="ECO:0000259" key="7">
    <source>
        <dbReference type="PROSITE" id="PS50043"/>
    </source>
</evidence>
<protein>
    <submittedName>
        <fullName evidence="9">NarL family two-component system response regulator LiaR</fullName>
    </submittedName>
</protein>
<evidence type="ECO:0000256" key="2">
    <source>
        <dbReference type="ARBA" id="ARBA00022553"/>
    </source>
</evidence>
<comment type="subcellular location">
    <subcellularLocation>
        <location evidence="1">Cytoplasm</location>
    </subcellularLocation>
</comment>
<feature type="modified residue" description="4-aspartylphosphate" evidence="6">
    <location>
        <position position="56"/>
    </location>
</feature>
<dbReference type="RefSeq" id="WP_307391650.1">
    <property type="nucleotide sequence ID" value="NZ_BAAADK010000010.1"/>
</dbReference>
<name>A0ABT9VW30_9BACI</name>
<keyword evidence="2 6" id="KW-0597">Phosphoprotein</keyword>
<comment type="caution">
    <text evidence="9">The sequence shown here is derived from an EMBL/GenBank/DDBJ whole genome shotgun (WGS) entry which is preliminary data.</text>
</comment>
<dbReference type="SUPFAM" id="SSF52172">
    <property type="entry name" value="CheY-like"/>
    <property type="match status" value="1"/>
</dbReference>
<dbReference type="Pfam" id="PF00196">
    <property type="entry name" value="GerE"/>
    <property type="match status" value="1"/>
</dbReference>
<evidence type="ECO:0000259" key="8">
    <source>
        <dbReference type="PROSITE" id="PS50110"/>
    </source>
</evidence>
<accession>A0ABT9VW30</accession>
<keyword evidence="3" id="KW-0805">Transcription regulation</keyword>
<dbReference type="EMBL" id="JAUSTY010000003">
    <property type="protein sequence ID" value="MDQ0165079.1"/>
    <property type="molecule type" value="Genomic_DNA"/>
</dbReference>
<keyword evidence="5" id="KW-0804">Transcription</keyword>
<evidence type="ECO:0000313" key="9">
    <source>
        <dbReference type="EMBL" id="MDQ0165079.1"/>
    </source>
</evidence>
<reference evidence="9 10" key="1">
    <citation type="submission" date="2023-07" db="EMBL/GenBank/DDBJ databases">
        <title>Genomic Encyclopedia of Type Strains, Phase IV (KMG-IV): sequencing the most valuable type-strain genomes for metagenomic binning, comparative biology and taxonomic classification.</title>
        <authorList>
            <person name="Goeker M."/>
        </authorList>
    </citation>
    <scope>NUCLEOTIDE SEQUENCE [LARGE SCALE GENOMIC DNA]</scope>
    <source>
        <strain evidence="9 10">DSM 12751</strain>
    </source>
</reference>
<dbReference type="PRINTS" id="PR00038">
    <property type="entry name" value="HTHLUXR"/>
</dbReference>
<dbReference type="PROSITE" id="PS00622">
    <property type="entry name" value="HTH_LUXR_1"/>
    <property type="match status" value="1"/>
</dbReference>
<proteinExistence type="predicted"/>
<evidence type="ECO:0000256" key="1">
    <source>
        <dbReference type="ARBA" id="ARBA00004496"/>
    </source>
</evidence>
<evidence type="ECO:0000256" key="3">
    <source>
        <dbReference type="ARBA" id="ARBA00023015"/>
    </source>
</evidence>
<feature type="domain" description="HTH luxR-type" evidence="7">
    <location>
        <begin position="150"/>
        <end position="215"/>
    </location>
</feature>
<keyword evidence="10" id="KW-1185">Reference proteome</keyword>
<dbReference type="InterPro" id="IPR001789">
    <property type="entry name" value="Sig_transdc_resp-reg_receiver"/>
</dbReference>
<dbReference type="Gene3D" id="3.40.50.2300">
    <property type="match status" value="1"/>
</dbReference>
<dbReference type="PROSITE" id="PS50043">
    <property type="entry name" value="HTH_LUXR_2"/>
    <property type="match status" value="1"/>
</dbReference>
<dbReference type="InterPro" id="IPR058245">
    <property type="entry name" value="NreC/VraR/RcsB-like_REC"/>
</dbReference>